<dbReference type="PROSITE" id="PS51355">
    <property type="entry name" value="GLUTATHIONE_PEROXID_3"/>
    <property type="match status" value="1"/>
</dbReference>
<sequence>MVHARLFCRGLRILAFPTNQFGFREPWPEKEVKRIVHEKYKIGFDLFSKVDIYGADTHPLFEFLQLKTQPAQWNWVKFLIDRDGHPVRFYSHLTVPFVSQLKMSYSTFLVFYIYA</sequence>
<comment type="similarity">
    <text evidence="1 4">Belongs to the glutathione peroxidase family.</text>
</comment>
<evidence type="ECO:0000313" key="6">
    <source>
        <dbReference type="Proteomes" id="UP000699462"/>
    </source>
</evidence>
<dbReference type="PANTHER" id="PTHR11592">
    <property type="entry name" value="GLUTATHIONE PEROXIDASE"/>
    <property type="match status" value="1"/>
</dbReference>
<protein>
    <recommendedName>
        <fullName evidence="4">Glutathione peroxidase</fullName>
    </recommendedName>
</protein>
<comment type="caution">
    <text evidence="5">The sequence shown here is derived from an EMBL/GenBank/DDBJ whole genome shotgun (WGS) entry which is preliminary data.</text>
</comment>
<evidence type="ECO:0000256" key="2">
    <source>
        <dbReference type="ARBA" id="ARBA00022559"/>
    </source>
</evidence>
<dbReference type="PRINTS" id="PR01011">
    <property type="entry name" value="GLUTPROXDASE"/>
</dbReference>
<dbReference type="Gene3D" id="3.40.30.10">
    <property type="entry name" value="Glutaredoxin"/>
    <property type="match status" value="1"/>
</dbReference>
<dbReference type="GO" id="GO:0004601">
    <property type="term" value="F:peroxidase activity"/>
    <property type="evidence" value="ECO:0007669"/>
    <property type="project" value="UniProtKB-KW"/>
</dbReference>
<dbReference type="PANTHER" id="PTHR11592:SF134">
    <property type="entry name" value="PHOSPHOLIPID HYDROPEROXIDE GLUTATHIONE PEROXIDASE"/>
    <property type="match status" value="1"/>
</dbReference>
<dbReference type="PIRSF" id="PIRSF000303">
    <property type="entry name" value="Glutathion_perox"/>
    <property type="match status" value="1"/>
</dbReference>
<proteinExistence type="inferred from homology"/>
<keyword evidence="6" id="KW-1185">Reference proteome</keyword>
<keyword evidence="3 4" id="KW-0560">Oxidoreductase</keyword>
<dbReference type="SUPFAM" id="SSF52833">
    <property type="entry name" value="Thioredoxin-like"/>
    <property type="match status" value="1"/>
</dbReference>
<dbReference type="InterPro" id="IPR036249">
    <property type="entry name" value="Thioredoxin-like_sf"/>
</dbReference>
<dbReference type="Proteomes" id="UP000699462">
    <property type="component" value="Unassembled WGS sequence"/>
</dbReference>
<keyword evidence="2 4" id="KW-0575">Peroxidase</keyword>
<dbReference type="Pfam" id="PF00255">
    <property type="entry name" value="GSHPx"/>
    <property type="match status" value="1"/>
</dbReference>
<evidence type="ECO:0000256" key="1">
    <source>
        <dbReference type="ARBA" id="ARBA00006926"/>
    </source>
</evidence>
<dbReference type="GO" id="GO:0006979">
    <property type="term" value="P:response to oxidative stress"/>
    <property type="evidence" value="ECO:0007669"/>
    <property type="project" value="InterPro"/>
</dbReference>
<accession>A0A8T0DE48</accession>
<organism evidence="5 6">
    <name type="scientific">Paragonimus westermani</name>
    <dbReference type="NCBI Taxonomy" id="34504"/>
    <lineage>
        <taxon>Eukaryota</taxon>
        <taxon>Metazoa</taxon>
        <taxon>Spiralia</taxon>
        <taxon>Lophotrochozoa</taxon>
        <taxon>Platyhelminthes</taxon>
        <taxon>Trematoda</taxon>
        <taxon>Digenea</taxon>
        <taxon>Plagiorchiida</taxon>
        <taxon>Troglotremata</taxon>
        <taxon>Troglotrematidae</taxon>
        <taxon>Paragonimus</taxon>
    </lineage>
</organism>
<dbReference type="InterPro" id="IPR000889">
    <property type="entry name" value="Glutathione_peroxidase"/>
</dbReference>
<evidence type="ECO:0000256" key="4">
    <source>
        <dbReference type="RuleBase" id="RU000499"/>
    </source>
</evidence>
<evidence type="ECO:0000313" key="5">
    <source>
        <dbReference type="EMBL" id="KAF8565702.1"/>
    </source>
</evidence>
<dbReference type="AlphaFoldDB" id="A0A8T0DE48"/>
<gene>
    <name evidence="5" type="ORF">P879_03272</name>
</gene>
<dbReference type="OrthoDB" id="446890at2759"/>
<evidence type="ECO:0000256" key="3">
    <source>
        <dbReference type="ARBA" id="ARBA00023002"/>
    </source>
</evidence>
<reference evidence="5 6" key="1">
    <citation type="submission" date="2019-07" db="EMBL/GenBank/DDBJ databases">
        <title>Annotation for the trematode Paragonimus westermani.</title>
        <authorList>
            <person name="Choi Y.-J."/>
        </authorList>
    </citation>
    <scope>NUCLEOTIDE SEQUENCE [LARGE SCALE GENOMIC DNA]</scope>
    <source>
        <strain evidence="5">180907_Pwestermani</strain>
    </source>
</reference>
<name>A0A8T0DE48_9TREM</name>
<dbReference type="EMBL" id="JTDF01006273">
    <property type="protein sequence ID" value="KAF8565702.1"/>
    <property type="molecule type" value="Genomic_DNA"/>
</dbReference>